<gene>
    <name evidence="8" type="primary">pepA</name>
    <name evidence="10" type="ORF">GQ651_06730</name>
</gene>
<dbReference type="PANTHER" id="PTHR11963:SF23">
    <property type="entry name" value="CYTOSOL AMINOPEPTIDASE"/>
    <property type="match status" value="1"/>
</dbReference>
<dbReference type="RefSeq" id="WP_160763406.1">
    <property type="nucleotide sequence ID" value="NZ_WUPT01000001.1"/>
</dbReference>
<dbReference type="InterPro" id="IPR043472">
    <property type="entry name" value="Macro_dom-like"/>
</dbReference>
<comment type="catalytic activity">
    <reaction evidence="1 8">
        <text>Release of an N-terminal amino acid, Xaa-|-Yaa-, in which Xaa is preferably Leu, but may be other amino acids including Pro although not Arg or Lys, and Yaa may be Pro. Amino acid amides and methyl esters are also readily hydrolyzed, but rates on arylamides are exceedingly low.</text>
        <dbReference type="EC" id="3.4.11.1"/>
    </reaction>
</comment>
<feature type="binding site" evidence="8">
    <location>
        <position position="341"/>
    </location>
    <ligand>
        <name>Mn(2+)</name>
        <dbReference type="ChEBI" id="CHEBI:29035"/>
        <label>1</label>
    </ligand>
</feature>
<dbReference type="EMBL" id="WUPT01000001">
    <property type="protein sequence ID" value="MXQ07537.1"/>
    <property type="molecule type" value="Genomic_DNA"/>
</dbReference>
<comment type="similarity">
    <text evidence="3 8">Belongs to the peptidase M17 family.</text>
</comment>
<comment type="catalytic activity">
    <reaction evidence="2 8">
        <text>Release of an N-terminal amino acid, preferentially leucine, but not glutamic or aspartic acids.</text>
        <dbReference type="EC" id="3.4.11.10"/>
    </reaction>
</comment>
<keyword evidence="6 8" id="KW-0378">Hydrolase</keyword>
<feature type="binding site" evidence="8">
    <location>
        <position position="262"/>
    </location>
    <ligand>
        <name>Mn(2+)</name>
        <dbReference type="ChEBI" id="CHEBI:29035"/>
        <label>2</label>
    </ligand>
</feature>
<keyword evidence="11" id="KW-1185">Reference proteome</keyword>
<dbReference type="Gene3D" id="3.40.630.10">
    <property type="entry name" value="Zn peptidases"/>
    <property type="match status" value="1"/>
</dbReference>
<keyword evidence="5 8" id="KW-0645">Protease</keyword>
<evidence type="ECO:0000313" key="10">
    <source>
        <dbReference type="EMBL" id="MXQ07537.1"/>
    </source>
</evidence>
<dbReference type="PANTHER" id="PTHR11963">
    <property type="entry name" value="LEUCINE AMINOPEPTIDASE-RELATED"/>
    <property type="match status" value="1"/>
</dbReference>
<dbReference type="GO" id="GO:0070006">
    <property type="term" value="F:metalloaminopeptidase activity"/>
    <property type="evidence" value="ECO:0007669"/>
    <property type="project" value="InterPro"/>
</dbReference>
<feature type="binding site" evidence="8">
    <location>
        <position position="280"/>
    </location>
    <ligand>
        <name>Mn(2+)</name>
        <dbReference type="ChEBI" id="CHEBI:29035"/>
        <label>2</label>
    </ligand>
</feature>
<dbReference type="InterPro" id="IPR023042">
    <property type="entry name" value="Peptidase_M17_leu_NH2_pept"/>
</dbReference>
<keyword evidence="7 8" id="KW-0464">Manganese</keyword>
<evidence type="ECO:0000256" key="7">
    <source>
        <dbReference type="ARBA" id="ARBA00023211"/>
    </source>
</evidence>
<feature type="binding site" evidence="8">
    <location>
        <position position="262"/>
    </location>
    <ligand>
        <name>Mn(2+)</name>
        <dbReference type="ChEBI" id="CHEBI:29035"/>
        <label>1</label>
    </ligand>
</feature>
<comment type="function">
    <text evidence="8">Presumably involved in the processing and regular turnover of intracellular proteins. Catalyzes the removal of unsubstituted N-terminal amino acids from various peptides.</text>
</comment>
<dbReference type="PRINTS" id="PR00481">
    <property type="entry name" value="LAMNOPPTDASE"/>
</dbReference>
<feature type="binding site" evidence="8">
    <location>
        <position position="257"/>
    </location>
    <ligand>
        <name>Mn(2+)</name>
        <dbReference type="ChEBI" id="CHEBI:29035"/>
        <label>2</label>
    </ligand>
</feature>
<keyword evidence="8" id="KW-0963">Cytoplasm</keyword>
<evidence type="ECO:0000259" key="9">
    <source>
        <dbReference type="PROSITE" id="PS00631"/>
    </source>
</evidence>
<comment type="subcellular location">
    <subcellularLocation>
        <location evidence="8">Cytoplasm</location>
    </subcellularLocation>
</comment>
<dbReference type="GO" id="GO:0005737">
    <property type="term" value="C:cytoplasm"/>
    <property type="evidence" value="ECO:0007669"/>
    <property type="project" value="UniProtKB-SubCell"/>
</dbReference>
<feature type="domain" description="Cytosol aminopeptidase" evidence="9">
    <location>
        <begin position="337"/>
        <end position="344"/>
    </location>
</feature>
<dbReference type="Proteomes" id="UP000480350">
    <property type="component" value="Unassembled WGS sequence"/>
</dbReference>
<dbReference type="Gene3D" id="3.40.220.10">
    <property type="entry name" value="Leucine Aminopeptidase, subunit E, domain 1"/>
    <property type="match status" value="1"/>
</dbReference>
<feature type="binding site" evidence="8">
    <location>
        <position position="341"/>
    </location>
    <ligand>
        <name>Mn(2+)</name>
        <dbReference type="ChEBI" id="CHEBI:29035"/>
        <label>2</label>
    </ligand>
</feature>
<reference evidence="10 11" key="1">
    <citation type="submission" date="2019-12" db="EMBL/GenBank/DDBJ databases">
        <authorList>
            <person name="Lee S.D."/>
        </authorList>
    </citation>
    <scope>NUCLEOTIDE SEQUENCE [LARGE SCALE GENOMIC DNA]</scope>
    <source>
        <strain evidence="10 11">GH1-50</strain>
    </source>
</reference>
<organism evidence="10 11">
    <name type="scientific">Kangsaoukella pontilimi</name>
    <dbReference type="NCBI Taxonomy" id="2691042"/>
    <lineage>
        <taxon>Bacteria</taxon>
        <taxon>Pseudomonadati</taxon>
        <taxon>Pseudomonadota</taxon>
        <taxon>Alphaproteobacteria</taxon>
        <taxon>Rhodobacterales</taxon>
        <taxon>Paracoccaceae</taxon>
        <taxon>Kangsaoukella</taxon>
    </lineage>
</organism>
<dbReference type="CDD" id="cd00433">
    <property type="entry name" value="Peptidase_M17"/>
    <property type="match status" value="1"/>
</dbReference>
<dbReference type="PROSITE" id="PS00631">
    <property type="entry name" value="CYTOSOL_AP"/>
    <property type="match status" value="1"/>
</dbReference>
<evidence type="ECO:0000256" key="6">
    <source>
        <dbReference type="ARBA" id="ARBA00022801"/>
    </source>
</evidence>
<dbReference type="InterPro" id="IPR000819">
    <property type="entry name" value="Peptidase_M17_C"/>
</dbReference>
<dbReference type="EC" id="3.4.11.10" evidence="8"/>
<protein>
    <recommendedName>
        <fullName evidence="8">Probable cytosol aminopeptidase</fullName>
        <ecNumber evidence="8">3.4.11.1</ecNumber>
    </recommendedName>
    <alternativeName>
        <fullName evidence="8">Leucine aminopeptidase</fullName>
        <shortName evidence="8">LAP</shortName>
        <ecNumber evidence="8">3.4.11.10</ecNumber>
    </alternativeName>
    <alternativeName>
        <fullName evidence="8">Leucyl aminopeptidase</fullName>
    </alternativeName>
</protein>
<comment type="caution">
    <text evidence="10">The sequence shown here is derived from an EMBL/GenBank/DDBJ whole genome shotgun (WGS) entry which is preliminary data.</text>
</comment>
<dbReference type="Pfam" id="PF00883">
    <property type="entry name" value="Peptidase_M17"/>
    <property type="match status" value="1"/>
</dbReference>
<evidence type="ECO:0000256" key="1">
    <source>
        <dbReference type="ARBA" id="ARBA00000135"/>
    </source>
</evidence>
<sequence length="492" mass="51800">MTDLPELSFIQPDLDGLAEAEGRIVVFLPETGKLDQMARRVNRLTRGALERFAESEDFAKLKEGDVHTLGYPSGLAARAVDVVRLDRRIRGIRARRAGGLIGKRAGGDPITICAGSLRPLYDICLGVCLGAYRFDRHVTTGTDGDTALGGLTVLTTRPDEAEQEGAAARAAAEAVWFARDLVNEPANVLTTTEFADRLAGMEALGLSVEVLDEDALHETGMRALLAVGQGSASPSKVVIMSWTGAGKSQAPVALLGKGVVFDTGGISLKPAAGMEAMTMDMGGGATVAGVMRLLALRKARINAVGVVGLVENMPDGGAMRPGDILKTHQGDTVEVNNTDAEGRLVLADILSYTADRFKPFAMVDLATLTGAVVVALGHHNAGLFSTDGRMARALLGAAEAEGEGLWQLPLGEDYARQLKSNVADLKNSAGRPGGAVTAAEFLRRFVPEDMAWAHIDIAGVTTSSADVALAPKGATGWGVLTLDRWLRDEHED</sequence>
<dbReference type="NCBIfam" id="NF002075">
    <property type="entry name" value="PRK00913.2-2"/>
    <property type="match status" value="1"/>
</dbReference>
<evidence type="ECO:0000256" key="8">
    <source>
        <dbReference type="HAMAP-Rule" id="MF_00181"/>
    </source>
</evidence>
<reference evidence="10 11" key="2">
    <citation type="submission" date="2020-03" db="EMBL/GenBank/DDBJ databases">
        <title>Kangsaoukella pontilimi gen. nov., sp. nov., a new member of the family Rhodobacteraceae isolated from a tidal mudflat.</title>
        <authorList>
            <person name="Kim I.S."/>
        </authorList>
    </citation>
    <scope>NUCLEOTIDE SEQUENCE [LARGE SCALE GENOMIC DNA]</scope>
    <source>
        <strain evidence="10 11">GH1-50</strain>
    </source>
</reference>
<dbReference type="SUPFAM" id="SSF52949">
    <property type="entry name" value="Macro domain-like"/>
    <property type="match status" value="1"/>
</dbReference>
<feature type="binding site" evidence="8">
    <location>
        <position position="339"/>
    </location>
    <ligand>
        <name>Mn(2+)</name>
        <dbReference type="ChEBI" id="CHEBI:29035"/>
        <label>1</label>
    </ligand>
</feature>
<feature type="active site" evidence="8">
    <location>
        <position position="269"/>
    </location>
</feature>
<dbReference type="NCBIfam" id="NF002077">
    <property type="entry name" value="PRK00913.2-4"/>
    <property type="match status" value="1"/>
</dbReference>
<dbReference type="HAMAP" id="MF_00181">
    <property type="entry name" value="Cytosol_peptidase_M17"/>
    <property type="match status" value="1"/>
</dbReference>
<evidence type="ECO:0000256" key="2">
    <source>
        <dbReference type="ARBA" id="ARBA00000967"/>
    </source>
</evidence>
<evidence type="ECO:0000313" key="11">
    <source>
        <dbReference type="Proteomes" id="UP000480350"/>
    </source>
</evidence>
<accession>A0A7C9MQM4</accession>
<dbReference type="EC" id="3.4.11.1" evidence="8"/>
<dbReference type="GO" id="GO:0006508">
    <property type="term" value="P:proteolysis"/>
    <property type="evidence" value="ECO:0007669"/>
    <property type="project" value="UniProtKB-KW"/>
</dbReference>
<evidence type="ECO:0000256" key="5">
    <source>
        <dbReference type="ARBA" id="ARBA00022670"/>
    </source>
</evidence>
<feature type="active site" evidence="8">
    <location>
        <position position="343"/>
    </location>
</feature>
<comment type="cofactor">
    <cofactor evidence="8">
        <name>Mn(2+)</name>
        <dbReference type="ChEBI" id="CHEBI:29035"/>
    </cofactor>
    <text evidence="8">Binds 2 manganese ions per subunit.</text>
</comment>
<evidence type="ECO:0000256" key="3">
    <source>
        <dbReference type="ARBA" id="ARBA00009528"/>
    </source>
</evidence>
<keyword evidence="4 8" id="KW-0031">Aminopeptidase</keyword>
<evidence type="ECO:0000256" key="4">
    <source>
        <dbReference type="ARBA" id="ARBA00022438"/>
    </source>
</evidence>
<dbReference type="InterPro" id="IPR011356">
    <property type="entry name" value="Leucine_aapep/pepB"/>
</dbReference>
<dbReference type="GO" id="GO:0030145">
    <property type="term" value="F:manganese ion binding"/>
    <property type="evidence" value="ECO:0007669"/>
    <property type="project" value="UniProtKB-UniRule"/>
</dbReference>
<proteinExistence type="inferred from homology"/>
<name>A0A7C9MQM4_9RHOB</name>
<dbReference type="AlphaFoldDB" id="A0A7C9MQM4"/>
<dbReference type="SUPFAM" id="SSF53187">
    <property type="entry name" value="Zn-dependent exopeptidases"/>
    <property type="match status" value="1"/>
</dbReference>
<keyword evidence="8" id="KW-0479">Metal-binding</keyword>